<feature type="region of interest" description="Disordered" evidence="1">
    <location>
        <begin position="26"/>
        <end position="115"/>
    </location>
</feature>
<name>A0A8J2HSW4_COTCN</name>
<evidence type="ECO:0000313" key="3">
    <source>
        <dbReference type="Proteomes" id="UP000786811"/>
    </source>
</evidence>
<dbReference type="Proteomes" id="UP000786811">
    <property type="component" value="Unassembled WGS sequence"/>
</dbReference>
<feature type="region of interest" description="Disordered" evidence="1">
    <location>
        <begin position="1"/>
        <end position="20"/>
    </location>
</feature>
<feature type="compositionally biased region" description="Low complexity" evidence="1">
    <location>
        <begin position="83"/>
        <end position="99"/>
    </location>
</feature>
<protein>
    <submittedName>
        <fullName evidence="2">Uncharacterized protein</fullName>
    </submittedName>
</protein>
<gene>
    <name evidence="2" type="ORF">HICCMSTLAB_LOCUS13942</name>
</gene>
<accession>A0A8J2HSW4</accession>
<keyword evidence="3" id="KW-1185">Reference proteome</keyword>
<feature type="compositionally biased region" description="Basic and acidic residues" evidence="1">
    <location>
        <begin position="62"/>
        <end position="78"/>
    </location>
</feature>
<comment type="caution">
    <text evidence="2">The sequence shown here is derived from an EMBL/GenBank/DDBJ whole genome shotgun (WGS) entry which is preliminary data.</text>
</comment>
<dbReference type="OrthoDB" id="6922936at2759"/>
<feature type="compositionally biased region" description="Low complexity" evidence="1">
    <location>
        <begin position="28"/>
        <end position="39"/>
    </location>
</feature>
<organism evidence="2 3">
    <name type="scientific">Cotesia congregata</name>
    <name type="common">Parasitoid wasp</name>
    <name type="synonym">Apanteles congregatus</name>
    <dbReference type="NCBI Taxonomy" id="51543"/>
    <lineage>
        <taxon>Eukaryota</taxon>
        <taxon>Metazoa</taxon>
        <taxon>Ecdysozoa</taxon>
        <taxon>Arthropoda</taxon>
        <taxon>Hexapoda</taxon>
        <taxon>Insecta</taxon>
        <taxon>Pterygota</taxon>
        <taxon>Neoptera</taxon>
        <taxon>Endopterygota</taxon>
        <taxon>Hymenoptera</taxon>
        <taxon>Apocrita</taxon>
        <taxon>Ichneumonoidea</taxon>
        <taxon>Braconidae</taxon>
        <taxon>Microgastrinae</taxon>
        <taxon>Cotesia</taxon>
    </lineage>
</organism>
<dbReference type="AlphaFoldDB" id="A0A8J2HSW4"/>
<proteinExistence type="predicted"/>
<evidence type="ECO:0000256" key="1">
    <source>
        <dbReference type="SAM" id="MobiDB-lite"/>
    </source>
</evidence>
<reference evidence="2" key="1">
    <citation type="submission" date="2021-04" db="EMBL/GenBank/DDBJ databases">
        <authorList>
            <person name="Chebbi M.A.C M."/>
        </authorList>
    </citation>
    <scope>NUCLEOTIDE SEQUENCE</scope>
</reference>
<evidence type="ECO:0000313" key="2">
    <source>
        <dbReference type="EMBL" id="CAG5109306.1"/>
    </source>
</evidence>
<sequence length="115" mass="13281">MCDNDNSEGPSDQPCAKKVKLHYGILPSHHSQQSSQGSQNIIVETGRYPDQVYNSKRKRQKQYRERNREKLKHREAERRKRIQSSQSIIGPSTSSNSNIMEVNNEKPLPFSVRNS</sequence>
<dbReference type="EMBL" id="CAJNRD030001124">
    <property type="protein sequence ID" value="CAG5109306.1"/>
    <property type="molecule type" value="Genomic_DNA"/>
</dbReference>